<sequence>MHTTLAATRRHPLKSAFILFVALLVGFLAWGVPKLAADAAPAPAVAAASNGHGQGHGHGARAALPRNAAQMAFHDQMRKLWEDHVTWTRLAIVTFADGSDSFPATAGRLLQNQTDLGDAIKPYYGKAAGDQLTALLRDHITIAVEILQAVDAGDDAAFTDAKTRWYQNGNDIAEFLTKANPKNWPAAAMKSGMSVHLDQTLAEAAHELSGDYAASVADYEEAHLHMLDLADTLSSGIIAQFPKQFR</sequence>
<proteinExistence type="predicted"/>
<reference evidence="1 2" key="1">
    <citation type="submission" date="2019-05" db="EMBL/GenBank/DDBJ databases">
        <title>Georgenia *** sp. nov., and Georgenia *** sp. nov., isolated from the intestinal contents of plateau pika (Ochotona curzoniae) in the Qinghai-Tibet plateau of China.</title>
        <authorList>
            <person name="Tian Z."/>
        </authorList>
    </citation>
    <scope>NUCLEOTIDE SEQUENCE [LARGE SCALE GENOMIC DNA]</scope>
    <source>
        <strain evidence="1 2">Z443</strain>
    </source>
</reference>
<organism evidence="1 2">
    <name type="scientific">Georgenia yuyongxinii</name>
    <dbReference type="NCBI Taxonomy" id="2589797"/>
    <lineage>
        <taxon>Bacteria</taxon>
        <taxon>Bacillati</taxon>
        <taxon>Actinomycetota</taxon>
        <taxon>Actinomycetes</taxon>
        <taxon>Micrococcales</taxon>
        <taxon>Bogoriellaceae</taxon>
        <taxon>Georgenia</taxon>
    </lineage>
</organism>
<evidence type="ECO:0008006" key="3">
    <source>
        <dbReference type="Google" id="ProtNLM"/>
    </source>
</evidence>
<dbReference type="RefSeq" id="WP_139928985.1">
    <property type="nucleotide sequence ID" value="NZ_CP040915.1"/>
</dbReference>
<dbReference type="OrthoDB" id="9792366at2"/>
<name>A0A5B8C4F4_9MICO</name>
<dbReference type="KEGG" id="gyu:FE374_10845"/>
<evidence type="ECO:0000313" key="1">
    <source>
        <dbReference type="EMBL" id="QDC25037.1"/>
    </source>
</evidence>
<evidence type="ECO:0000313" key="2">
    <source>
        <dbReference type="Proteomes" id="UP000314616"/>
    </source>
</evidence>
<accession>A0A5B8C4F4</accession>
<dbReference type="AlphaFoldDB" id="A0A5B8C4F4"/>
<dbReference type="Proteomes" id="UP000314616">
    <property type="component" value="Chromosome"/>
</dbReference>
<gene>
    <name evidence="1" type="ORF">FE374_10845</name>
</gene>
<dbReference type="EMBL" id="CP040915">
    <property type="protein sequence ID" value="QDC25037.1"/>
    <property type="molecule type" value="Genomic_DNA"/>
</dbReference>
<protein>
    <recommendedName>
        <fullName evidence="3">Glycosyltransferase</fullName>
    </recommendedName>
</protein>